<sequence>MSSLYRDCLLDQDRSGFIVQGLVSQHEADVGLYEFLALTSIPVPRLIAKGRWRWRGRLKIEIKSGEKRRGPPCGESGGIGGYFLSMMGKE</sequence>
<dbReference type="Proteomes" id="UP000241639">
    <property type="component" value="Unassembled WGS sequence"/>
</dbReference>
<accession>A0A2T4Z482</accession>
<proteinExistence type="predicted"/>
<comment type="caution">
    <text evidence="1">The sequence shown here is derived from an EMBL/GenBank/DDBJ whole genome shotgun (WGS) entry which is preliminary data.</text>
</comment>
<dbReference type="EMBL" id="PZZP01000002">
    <property type="protein sequence ID" value="PTM56708.1"/>
    <property type="molecule type" value="Genomic_DNA"/>
</dbReference>
<keyword evidence="2" id="KW-1185">Reference proteome</keyword>
<organism evidence="1 2">
    <name type="scientific">Desmospora activa DSM 45169</name>
    <dbReference type="NCBI Taxonomy" id="1121389"/>
    <lineage>
        <taxon>Bacteria</taxon>
        <taxon>Bacillati</taxon>
        <taxon>Bacillota</taxon>
        <taxon>Bacilli</taxon>
        <taxon>Bacillales</taxon>
        <taxon>Thermoactinomycetaceae</taxon>
        <taxon>Desmospora</taxon>
    </lineage>
</organism>
<gene>
    <name evidence="1" type="ORF">C8J48_3033</name>
</gene>
<reference evidence="1 2" key="1">
    <citation type="submission" date="2018-04" db="EMBL/GenBank/DDBJ databases">
        <title>Genomic Encyclopedia of Archaeal and Bacterial Type Strains, Phase II (KMG-II): from individual species to whole genera.</title>
        <authorList>
            <person name="Goeker M."/>
        </authorList>
    </citation>
    <scope>NUCLEOTIDE SEQUENCE [LARGE SCALE GENOMIC DNA]</scope>
    <source>
        <strain evidence="1 2">DSM 45169</strain>
    </source>
</reference>
<evidence type="ECO:0000313" key="2">
    <source>
        <dbReference type="Proteomes" id="UP000241639"/>
    </source>
</evidence>
<dbReference type="AlphaFoldDB" id="A0A2T4Z482"/>
<evidence type="ECO:0000313" key="1">
    <source>
        <dbReference type="EMBL" id="PTM56708.1"/>
    </source>
</evidence>
<protein>
    <submittedName>
        <fullName evidence="1">Uncharacterized protein</fullName>
    </submittedName>
</protein>
<name>A0A2T4Z482_9BACL</name>